<name>B9XSE9_PEDPL</name>
<protein>
    <recommendedName>
        <fullName evidence="2">AsmA domain-containing protein</fullName>
    </recommendedName>
</protein>
<feature type="compositionally biased region" description="Polar residues" evidence="1">
    <location>
        <begin position="983"/>
        <end position="994"/>
    </location>
</feature>
<dbReference type="GO" id="GO:0090313">
    <property type="term" value="P:regulation of protein targeting to membrane"/>
    <property type="evidence" value="ECO:0007669"/>
    <property type="project" value="TreeGrafter"/>
</dbReference>
<evidence type="ECO:0000259" key="2">
    <source>
        <dbReference type="Pfam" id="PF05170"/>
    </source>
</evidence>
<dbReference type="GO" id="GO:0005886">
    <property type="term" value="C:plasma membrane"/>
    <property type="evidence" value="ECO:0007669"/>
    <property type="project" value="TreeGrafter"/>
</dbReference>
<dbReference type="PANTHER" id="PTHR30441">
    <property type="entry name" value="DUF748 DOMAIN-CONTAINING PROTEIN"/>
    <property type="match status" value="1"/>
</dbReference>
<reference evidence="3 4" key="1">
    <citation type="journal article" date="2011" name="J. Bacteriol.">
        <title>Genome sequence of 'Pedosphaera parvula' Ellin514, an aerobic Verrucomicrobial isolate from pasture soil.</title>
        <authorList>
            <person name="Kant R."/>
            <person name="van Passel M.W."/>
            <person name="Sangwan P."/>
            <person name="Palva A."/>
            <person name="Lucas S."/>
            <person name="Copeland A."/>
            <person name="Lapidus A."/>
            <person name="Glavina Del Rio T."/>
            <person name="Dalin E."/>
            <person name="Tice H."/>
            <person name="Bruce D."/>
            <person name="Goodwin L."/>
            <person name="Pitluck S."/>
            <person name="Chertkov O."/>
            <person name="Larimer F.W."/>
            <person name="Land M.L."/>
            <person name="Hauser L."/>
            <person name="Brettin T.S."/>
            <person name="Detter J.C."/>
            <person name="Han S."/>
            <person name="de Vos W.M."/>
            <person name="Janssen P.H."/>
            <person name="Smidt H."/>
        </authorList>
    </citation>
    <scope>NUCLEOTIDE SEQUENCE [LARGE SCALE GENOMIC DNA]</scope>
    <source>
        <strain evidence="3 4">Ellin514</strain>
    </source>
</reference>
<dbReference type="Proteomes" id="UP000003688">
    <property type="component" value="Unassembled WGS sequence"/>
</dbReference>
<feature type="compositionally biased region" description="Polar residues" evidence="1">
    <location>
        <begin position="957"/>
        <end position="969"/>
    </location>
</feature>
<accession>B9XSE9</accession>
<feature type="region of interest" description="Disordered" evidence="1">
    <location>
        <begin position="957"/>
        <end position="1006"/>
    </location>
</feature>
<dbReference type="Pfam" id="PF05170">
    <property type="entry name" value="AsmA"/>
    <property type="match status" value="1"/>
</dbReference>
<evidence type="ECO:0000256" key="1">
    <source>
        <dbReference type="SAM" id="MobiDB-lite"/>
    </source>
</evidence>
<dbReference type="InterPro" id="IPR007844">
    <property type="entry name" value="AsmA"/>
</dbReference>
<feature type="region of interest" description="Disordered" evidence="1">
    <location>
        <begin position="636"/>
        <end position="666"/>
    </location>
</feature>
<feature type="domain" description="AsmA" evidence="2">
    <location>
        <begin position="571"/>
        <end position="789"/>
    </location>
</feature>
<dbReference type="InterPro" id="IPR052894">
    <property type="entry name" value="AsmA-related"/>
</dbReference>
<organism evidence="3 4">
    <name type="scientific">Pedosphaera parvula (strain Ellin514)</name>
    <dbReference type="NCBI Taxonomy" id="320771"/>
    <lineage>
        <taxon>Bacteria</taxon>
        <taxon>Pseudomonadati</taxon>
        <taxon>Verrucomicrobiota</taxon>
        <taxon>Pedosphaerae</taxon>
        <taxon>Pedosphaerales</taxon>
        <taxon>Pedosphaeraceae</taxon>
        <taxon>Pedosphaera</taxon>
    </lineage>
</organism>
<sequence length="1006" mass="105888">MVKNYKENGARDITEVSGLNFELTNLKNGQQGKMTLAGNINVDNRPPAPATNALMQAVMVGNFAIIPTADLKGGSVNGNAHLDVQKGAGSLSQLATLSAIIDCDITPTDIKQLALRFQKAGANLGELRVNGPFDMAKTEGHLNVQLAGIDKNALNLAGAQSGIDFGTTVMNSTNHVDLANAGKQIALKGAFNINQLRVTRANQTTPTLDIVSDYNLNVDTDKKQALINALNINGSENQQSFLQGGLTSPMSVAWGNEANPVGDSAFKLGINKLNLADWRPFLGGTLVNGIVNLAANVSSQQSGKKLGFDVSSDVTGMELNLATNHITQTDVHFQTKGEAANLNEFNLQQIGMQLNHAGQQALSFTANGTFNKTTQAADLQIALDGSLVRLLDIMSSPDIKATSGSLQLKGHVVQNQTSKTVTGNFALADFTGQMQSNRFDHFGTTADLDVAMNGSQLQIRKANGAVTQGQTVGGKFDVTGDYDTDKKAGQFTAKLVDFNENALRPFLASALKDKQLVSVLVNATSSAKLDPQGESSVKADFQLAKLVVSDPTQKTTPTPLEAKFQVDAGLQKQVATIRQFHIALTPTARATNDMTLTGQVDMSQTNATSANLKLKADSIDVTPYYDIFAGKKSEKSAASQQAQAQPQPAAATQAAANTEPPAVNLPLRNSTVDVSIGRFYLRQVEITNWLTTVKIDGGHVLLNPFKLALNGAPVNANADLNLGVPGYQYDVGFSADRIPIAPIADSFAPQYQGQAKGDLIANAQIKGAGTTGVNLKKNLNGQLNFAFTNANIVLTQSKFFQNVLGTVAFVIQEPDLTNSPVKYILANVKMGDGSINLTQFKMASDTFSAQSQGVIPIADVVTNSPINNLPLQLSLRQSIAQKARLAPATSATNNDYVALPTFVTVQGTVGNPKANVDKVALGRIIADATGATKALQKAAGKYINQVPGLGGLLGGSTNAPSGGNTNKPSGGNVFGNILGGLTGSNTNQPASTNAPKKRGLFDLLPK</sequence>
<evidence type="ECO:0000313" key="3">
    <source>
        <dbReference type="EMBL" id="EEF57214.1"/>
    </source>
</evidence>
<comment type="caution">
    <text evidence="3">The sequence shown here is derived from an EMBL/GenBank/DDBJ whole genome shotgun (WGS) entry which is preliminary data.</text>
</comment>
<dbReference type="EMBL" id="ABOX02000079">
    <property type="protein sequence ID" value="EEF57214.1"/>
    <property type="molecule type" value="Genomic_DNA"/>
</dbReference>
<feature type="compositionally biased region" description="Low complexity" evidence="1">
    <location>
        <begin position="636"/>
        <end position="656"/>
    </location>
</feature>
<gene>
    <name evidence="3" type="ORF">Cflav_PD0296</name>
</gene>
<dbReference type="AlphaFoldDB" id="B9XSE9"/>
<keyword evidence="4" id="KW-1185">Reference proteome</keyword>
<dbReference type="PANTHER" id="PTHR30441:SF8">
    <property type="entry name" value="DUF748 DOMAIN-CONTAINING PROTEIN"/>
    <property type="match status" value="1"/>
</dbReference>
<proteinExistence type="predicted"/>
<evidence type="ECO:0000313" key="4">
    <source>
        <dbReference type="Proteomes" id="UP000003688"/>
    </source>
</evidence>